<keyword evidence="2" id="KW-0812">Transmembrane</keyword>
<keyword evidence="2" id="KW-1133">Transmembrane helix</keyword>
<evidence type="ECO:0000256" key="1">
    <source>
        <dbReference type="SAM" id="MobiDB-lite"/>
    </source>
</evidence>
<feature type="transmembrane region" description="Helical" evidence="2">
    <location>
        <begin position="32"/>
        <end position="57"/>
    </location>
</feature>
<dbReference type="RefSeq" id="WP_203809773.1">
    <property type="nucleotide sequence ID" value="NZ_BAAAQE010000002.1"/>
</dbReference>
<reference evidence="3 4" key="1">
    <citation type="submission" date="2021-01" db="EMBL/GenBank/DDBJ databases">
        <title>Whole genome shotgun sequence of Actinoplanes couchii NBRC 106145.</title>
        <authorList>
            <person name="Komaki H."/>
            <person name="Tamura T."/>
        </authorList>
    </citation>
    <scope>NUCLEOTIDE SEQUENCE [LARGE SCALE GENOMIC DNA]</scope>
    <source>
        <strain evidence="3 4">NBRC 106145</strain>
    </source>
</reference>
<feature type="compositionally biased region" description="Polar residues" evidence="1">
    <location>
        <begin position="1"/>
        <end position="17"/>
    </location>
</feature>
<comment type="caution">
    <text evidence="3">The sequence shown here is derived from an EMBL/GenBank/DDBJ whole genome shotgun (WGS) entry which is preliminary data.</text>
</comment>
<protein>
    <recommendedName>
        <fullName evidence="5">MFS transporter</fullName>
    </recommendedName>
</protein>
<proteinExistence type="predicted"/>
<dbReference type="EMBL" id="BOMG01000131">
    <property type="protein sequence ID" value="GID61620.1"/>
    <property type="molecule type" value="Genomic_DNA"/>
</dbReference>
<dbReference type="Proteomes" id="UP000612282">
    <property type="component" value="Unassembled WGS sequence"/>
</dbReference>
<keyword evidence="2" id="KW-0472">Membrane</keyword>
<name>A0ABQ3XT60_9ACTN</name>
<feature type="region of interest" description="Disordered" evidence="1">
    <location>
        <begin position="1"/>
        <end position="27"/>
    </location>
</feature>
<evidence type="ECO:0000256" key="2">
    <source>
        <dbReference type="SAM" id="Phobius"/>
    </source>
</evidence>
<organism evidence="3 4">
    <name type="scientific">Actinoplanes couchii</name>
    <dbReference type="NCBI Taxonomy" id="403638"/>
    <lineage>
        <taxon>Bacteria</taxon>
        <taxon>Bacillati</taxon>
        <taxon>Actinomycetota</taxon>
        <taxon>Actinomycetes</taxon>
        <taxon>Micromonosporales</taxon>
        <taxon>Micromonosporaceae</taxon>
        <taxon>Actinoplanes</taxon>
    </lineage>
</organism>
<sequence>MTASEPTSVSRPRTTPKTPRDDAPRRDVRRAWAAYAVSQAGSGIGAGALPLVAILLLDASDWQV</sequence>
<gene>
    <name evidence="3" type="ORF">Aco03nite_100240</name>
</gene>
<evidence type="ECO:0000313" key="4">
    <source>
        <dbReference type="Proteomes" id="UP000612282"/>
    </source>
</evidence>
<evidence type="ECO:0008006" key="5">
    <source>
        <dbReference type="Google" id="ProtNLM"/>
    </source>
</evidence>
<keyword evidence="4" id="KW-1185">Reference proteome</keyword>
<accession>A0ABQ3XT60</accession>
<evidence type="ECO:0000313" key="3">
    <source>
        <dbReference type="EMBL" id="GID61620.1"/>
    </source>
</evidence>
<feature type="compositionally biased region" description="Basic and acidic residues" evidence="1">
    <location>
        <begin position="18"/>
        <end position="27"/>
    </location>
</feature>